<feature type="transmembrane region" description="Helical" evidence="1">
    <location>
        <begin position="7"/>
        <end position="25"/>
    </location>
</feature>
<evidence type="ECO:0000313" key="2">
    <source>
        <dbReference type="EMBL" id="CCG44831.1"/>
    </source>
</evidence>
<gene>
    <name evidence="2" type="ordered locus">HBHAL_2488</name>
</gene>
<dbReference type="KEGG" id="hhd:HBHAL_2488"/>
<proteinExistence type="predicted"/>
<keyword evidence="3" id="KW-1185">Reference proteome</keyword>
<evidence type="ECO:0000256" key="1">
    <source>
        <dbReference type="SAM" id="Phobius"/>
    </source>
</evidence>
<dbReference type="EMBL" id="HE717023">
    <property type="protein sequence ID" value="CCG44831.1"/>
    <property type="molecule type" value="Genomic_DNA"/>
</dbReference>
<keyword evidence="1" id="KW-1133">Transmembrane helix</keyword>
<evidence type="ECO:0000313" key="3">
    <source>
        <dbReference type="Proteomes" id="UP000007397"/>
    </source>
</evidence>
<dbReference type="HOGENOM" id="CLU_3403857_0_0_9"/>
<accession>I0JL11</accession>
<organism evidence="2 3">
    <name type="scientific">Halobacillus halophilus (strain ATCC 35676 / DSM 2266 / JCM 20832 / KCTC 3685 / LMG 17431 / NBRC 102448 / NCIMB 2269)</name>
    <name type="common">Sporosarcina halophila</name>
    <dbReference type="NCBI Taxonomy" id="866895"/>
    <lineage>
        <taxon>Bacteria</taxon>
        <taxon>Bacillati</taxon>
        <taxon>Bacillota</taxon>
        <taxon>Bacilli</taxon>
        <taxon>Bacillales</taxon>
        <taxon>Bacillaceae</taxon>
        <taxon>Halobacillus</taxon>
    </lineage>
</organism>
<keyword evidence="1" id="KW-0472">Membrane</keyword>
<dbReference type="Proteomes" id="UP000007397">
    <property type="component" value="Chromosome"/>
</dbReference>
<keyword evidence="1" id="KW-0812">Transmembrane</keyword>
<protein>
    <submittedName>
        <fullName evidence="2">Uncharacterized protein</fullName>
    </submittedName>
</protein>
<sequence>MRRKNMNFVKLLLGVVVGIAIYEGIKVLFF</sequence>
<name>I0JL11_HALH3</name>
<reference evidence="2 3" key="1">
    <citation type="journal article" date="2013" name="Environ. Microbiol.">
        <title>Chloride and organic osmolytes: a hybrid strategy to cope with elevated salinities by the moderately halophilic, chloride-dependent bacterium Halobacillus halophilus.</title>
        <authorList>
            <person name="Saum S.H."/>
            <person name="Pfeiffer F."/>
            <person name="Palm P."/>
            <person name="Rampp M."/>
            <person name="Schuster S.C."/>
            <person name="Muller V."/>
            <person name="Oesterhelt D."/>
        </authorList>
    </citation>
    <scope>NUCLEOTIDE SEQUENCE [LARGE SCALE GENOMIC DNA]</scope>
    <source>
        <strain evidence="3">ATCC 35676 / DSM 2266 / JCM 20832 / KCTC 3685 / LMG 17431 / NBRC 102448 / NCIMB 2269</strain>
    </source>
</reference>
<dbReference type="AlphaFoldDB" id="I0JL11"/>